<organism evidence="1">
    <name type="scientific">Timema californicum</name>
    <name type="common">California timema</name>
    <name type="synonym">Walking stick</name>
    <dbReference type="NCBI Taxonomy" id="61474"/>
    <lineage>
        <taxon>Eukaryota</taxon>
        <taxon>Metazoa</taxon>
        <taxon>Ecdysozoa</taxon>
        <taxon>Arthropoda</taxon>
        <taxon>Hexapoda</taxon>
        <taxon>Insecta</taxon>
        <taxon>Pterygota</taxon>
        <taxon>Neoptera</taxon>
        <taxon>Polyneoptera</taxon>
        <taxon>Phasmatodea</taxon>
        <taxon>Timematodea</taxon>
        <taxon>Timematoidea</taxon>
        <taxon>Timematidae</taxon>
        <taxon>Timema</taxon>
    </lineage>
</organism>
<gene>
    <name evidence="1" type="ORF">TCMB3V08_LOCUS7124</name>
</gene>
<accession>A0A7R9J870</accession>
<dbReference type="PANTHER" id="PTHR33887">
    <property type="entry name" value="PB1 DOMAIN-CONTAINING PROTEIN"/>
    <property type="match status" value="1"/>
</dbReference>
<sequence>MVGEVNLHLRGGRVENYLEKPPSVHPTEIRTSISSSSVVELNTTSALANYATEDRKTTLRIPDQETNADIPVIGSPICCEIDALNSPSNEIDLCDENGNLKNLQEIPPWTNGIEANLFTPRLTYIVVVFERDEEGGLVKPMPLVARSSRQYNELISKIRRQLNPSIKKINKNESKQTKSRTHVPCGDWDCLVQWHIFNSCPSVCTPLIGFEPLSLNAVTLCLDDFRSQQQF</sequence>
<reference evidence="1" key="1">
    <citation type="submission" date="2020-11" db="EMBL/GenBank/DDBJ databases">
        <authorList>
            <person name="Tran Van P."/>
        </authorList>
    </citation>
    <scope>NUCLEOTIDE SEQUENCE</scope>
</reference>
<evidence type="ECO:0000313" key="1">
    <source>
        <dbReference type="EMBL" id="CAD7574513.1"/>
    </source>
</evidence>
<proteinExistence type="predicted"/>
<dbReference type="EMBL" id="OE182413">
    <property type="protein sequence ID" value="CAD7574513.1"/>
    <property type="molecule type" value="Genomic_DNA"/>
</dbReference>
<dbReference type="InterPro" id="IPR039471">
    <property type="entry name" value="CXorf65-like"/>
</dbReference>
<dbReference type="AlphaFoldDB" id="A0A7R9J870"/>
<name>A0A7R9J870_TIMCA</name>
<dbReference type="PANTHER" id="PTHR33887:SF6">
    <property type="entry name" value="CIDE-N DOMAIN-CONTAINING PROTEIN"/>
    <property type="match status" value="1"/>
</dbReference>
<protein>
    <submittedName>
        <fullName evidence="1">(California timema) hypothetical protein</fullName>
    </submittedName>
</protein>